<gene>
    <name evidence="3" type="primary">LOC108853483</name>
</gene>
<evidence type="ECO:0000313" key="3">
    <source>
        <dbReference type="RefSeq" id="XP_018482396.2"/>
    </source>
</evidence>
<dbReference type="OrthoDB" id="1043358at2759"/>
<reference evidence="2" key="1">
    <citation type="journal article" date="2019" name="Database">
        <title>The radish genome database (RadishGD): an integrated information resource for radish genomics.</title>
        <authorList>
            <person name="Yu H.J."/>
            <person name="Baek S."/>
            <person name="Lee Y.J."/>
            <person name="Cho A."/>
            <person name="Mun J.H."/>
        </authorList>
    </citation>
    <scope>NUCLEOTIDE SEQUENCE [LARGE SCALE GENOMIC DNA]</scope>
    <source>
        <strain evidence="2">cv. WK10039</strain>
    </source>
</reference>
<proteinExistence type="predicted"/>
<name>A0A6J0NE27_RAPSA</name>
<keyword evidence="2" id="KW-1185">Reference proteome</keyword>
<feature type="region of interest" description="Disordered" evidence="1">
    <location>
        <begin position="48"/>
        <end position="67"/>
    </location>
</feature>
<protein>
    <submittedName>
        <fullName evidence="3">Uncharacterized protein LOC108853483</fullName>
    </submittedName>
</protein>
<accession>A0A6J0NE27</accession>
<dbReference type="AlphaFoldDB" id="A0A6J0NE27"/>
<dbReference type="GeneID" id="108853483"/>
<reference evidence="3" key="2">
    <citation type="submission" date="2025-08" db="UniProtKB">
        <authorList>
            <consortium name="RefSeq"/>
        </authorList>
    </citation>
    <scope>IDENTIFICATION</scope>
    <source>
        <tissue evidence="3">Leaf</tissue>
    </source>
</reference>
<dbReference type="RefSeq" id="XP_018482396.2">
    <property type="nucleotide sequence ID" value="XM_018626894.2"/>
</dbReference>
<evidence type="ECO:0000256" key="1">
    <source>
        <dbReference type="SAM" id="MobiDB-lite"/>
    </source>
</evidence>
<organism evidence="2 3">
    <name type="scientific">Raphanus sativus</name>
    <name type="common">Radish</name>
    <name type="synonym">Raphanus raphanistrum var. sativus</name>
    <dbReference type="NCBI Taxonomy" id="3726"/>
    <lineage>
        <taxon>Eukaryota</taxon>
        <taxon>Viridiplantae</taxon>
        <taxon>Streptophyta</taxon>
        <taxon>Embryophyta</taxon>
        <taxon>Tracheophyta</taxon>
        <taxon>Spermatophyta</taxon>
        <taxon>Magnoliopsida</taxon>
        <taxon>eudicotyledons</taxon>
        <taxon>Gunneridae</taxon>
        <taxon>Pentapetalae</taxon>
        <taxon>rosids</taxon>
        <taxon>malvids</taxon>
        <taxon>Brassicales</taxon>
        <taxon>Brassicaceae</taxon>
        <taxon>Brassiceae</taxon>
        <taxon>Raphanus</taxon>
    </lineage>
</organism>
<dbReference type="Proteomes" id="UP000504610">
    <property type="component" value="Chromosome 4"/>
</dbReference>
<evidence type="ECO:0000313" key="2">
    <source>
        <dbReference type="Proteomes" id="UP000504610"/>
    </source>
</evidence>
<dbReference type="KEGG" id="rsz:108853483"/>
<sequence>MSIVLRHRFLVVDLFAVPFHTRHGIAFHYIARNSVLHVHQKVPIPGLKRSRKAPFEPSKPLQSKPDPVQALSTIINNVVPLNQEQELLDGSITVGAAAPSQSKPDDLVHDKPLQAQNTIKNVRSQKPEKERFASSVTMCAAPSPRHVPVPMFCLREKIN</sequence>